<organism evidence="11 12">
    <name type="scientific">Bionectria ochroleuca</name>
    <name type="common">Gliocladium roseum</name>
    <dbReference type="NCBI Taxonomy" id="29856"/>
    <lineage>
        <taxon>Eukaryota</taxon>
        <taxon>Fungi</taxon>
        <taxon>Dikarya</taxon>
        <taxon>Ascomycota</taxon>
        <taxon>Pezizomycotina</taxon>
        <taxon>Sordariomycetes</taxon>
        <taxon>Hypocreomycetidae</taxon>
        <taxon>Hypocreales</taxon>
        <taxon>Bionectriaceae</taxon>
        <taxon>Clonostachys</taxon>
    </lineage>
</organism>
<evidence type="ECO:0000256" key="7">
    <source>
        <dbReference type="ARBA" id="ARBA00023295"/>
    </source>
</evidence>
<dbReference type="SUPFAM" id="SSF51126">
    <property type="entry name" value="Pectin lyase-like"/>
    <property type="match status" value="1"/>
</dbReference>
<dbReference type="InterPro" id="IPR000743">
    <property type="entry name" value="Glyco_hydro_28"/>
</dbReference>
<evidence type="ECO:0000256" key="1">
    <source>
        <dbReference type="ARBA" id="ARBA00004613"/>
    </source>
</evidence>
<evidence type="ECO:0000256" key="9">
    <source>
        <dbReference type="RuleBase" id="RU361169"/>
    </source>
</evidence>
<evidence type="ECO:0000313" key="12">
    <source>
        <dbReference type="Proteomes" id="UP000766486"/>
    </source>
</evidence>
<dbReference type="Proteomes" id="UP000766486">
    <property type="component" value="Unassembled WGS sequence"/>
</dbReference>
<comment type="subcellular location">
    <subcellularLocation>
        <location evidence="1">Secreted</location>
    </subcellularLocation>
</comment>
<dbReference type="PANTHER" id="PTHR31736">
    <property type="match status" value="1"/>
</dbReference>
<keyword evidence="3" id="KW-0964">Secreted</keyword>
<dbReference type="Gene3D" id="2.160.20.10">
    <property type="entry name" value="Single-stranded right-handed beta-helix, Pectin lyase-like"/>
    <property type="match status" value="1"/>
</dbReference>
<keyword evidence="5 9" id="KW-0378">Hydrolase</keyword>
<accession>A0ABY6V0K0</accession>
<dbReference type="InterPro" id="IPR012334">
    <property type="entry name" value="Pectin_lyas_fold"/>
</dbReference>
<evidence type="ECO:0000256" key="3">
    <source>
        <dbReference type="ARBA" id="ARBA00022525"/>
    </source>
</evidence>
<reference evidence="11 12" key="1">
    <citation type="submission" date="2019-06" db="EMBL/GenBank/DDBJ databases">
        <authorList>
            <person name="Broberg M."/>
        </authorList>
    </citation>
    <scope>NUCLEOTIDE SEQUENCE [LARGE SCALE GENOMIC DNA]</scope>
</reference>
<proteinExistence type="inferred from homology"/>
<keyword evidence="6" id="KW-0325">Glycoprotein</keyword>
<feature type="signal peptide" evidence="10">
    <location>
        <begin position="1"/>
        <end position="17"/>
    </location>
</feature>
<gene>
    <name evidence="11" type="ORF">CLO192961_LOCUS446564</name>
</gene>
<keyword evidence="7 9" id="KW-0326">Glycosidase</keyword>
<keyword evidence="4 10" id="KW-0732">Signal</keyword>
<dbReference type="Pfam" id="PF00295">
    <property type="entry name" value="Glyco_hydro_28"/>
    <property type="match status" value="1"/>
</dbReference>
<protein>
    <submittedName>
        <fullName evidence="11">Uncharacterized protein</fullName>
    </submittedName>
</protein>
<feature type="chain" id="PRO_5046761978" evidence="10">
    <location>
        <begin position="18"/>
        <end position="441"/>
    </location>
</feature>
<evidence type="ECO:0000256" key="4">
    <source>
        <dbReference type="ARBA" id="ARBA00022729"/>
    </source>
</evidence>
<evidence type="ECO:0000256" key="6">
    <source>
        <dbReference type="ARBA" id="ARBA00023180"/>
    </source>
</evidence>
<keyword evidence="12" id="KW-1185">Reference proteome</keyword>
<sequence>MILTHLILSLFPFLALASTDTTENNAFRRSNALGHKKRCVVKSLGSVDEDDAPAVRDAFKKCGKHGKIVFEDSEYHINTVLNTTGLQDVSIDIHGELLWGTDIEYWLNNSLPVGYQNQSTAWVLGGDNIRINGFDTGTFNGNGDAWYSFIRQQPNTSNYPGRPHAITFNGLTNSVVKGLKFLRSQMWTMSIINSHNVDLTDIFVNNTGNTYSSSAANTDGADTIRSSGIKFDNWTVYNGDDSISLKADSTNITITNSKFYNGLGIAIGSIGQYYGEFETIENVHVDNIYFKNTLHAYYFKTWTADRNGYPPNGGGGGLGYAANMAASNLHVEGLRGGAVTISQCTRFSGAPGSGNCTNSEFQIRDLTINGLHGTTSDKTGRVASFQCSAVAPCTNLALLDVDVKFSNGSDAGAYLCGNVVNPIGFNCTGPACEGGSSTGGC</sequence>
<dbReference type="InterPro" id="IPR011050">
    <property type="entry name" value="Pectin_lyase_fold/virulence"/>
</dbReference>
<evidence type="ECO:0000256" key="5">
    <source>
        <dbReference type="ARBA" id="ARBA00022801"/>
    </source>
</evidence>
<dbReference type="PANTHER" id="PTHR31736:SF8">
    <property type="entry name" value="PUTATIVE (AFU_ORTHOLOGUE AFUA_7G06410)-RELATED"/>
    <property type="match status" value="1"/>
</dbReference>
<evidence type="ECO:0000313" key="11">
    <source>
        <dbReference type="EMBL" id="VUC36450.1"/>
    </source>
</evidence>
<evidence type="ECO:0000256" key="10">
    <source>
        <dbReference type="SAM" id="SignalP"/>
    </source>
</evidence>
<comment type="caution">
    <text evidence="11">The sequence shown here is derived from an EMBL/GenBank/DDBJ whole genome shotgun (WGS) entry which is preliminary data.</text>
</comment>
<evidence type="ECO:0000256" key="2">
    <source>
        <dbReference type="ARBA" id="ARBA00008834"/>
    </source>
</evidence>
<name>A0ABY6V0K0_BIOOC</name>
<comment type="similarity">
    <text evidence="2 9">Belongs to the glycosyl hydrolase 28 family.</text>
</comment>
<keyword evidence="8" id="KW-0961">Cell wall biogenesis/degradation</keyword>
<evidence type="ECO:0000256" key="8">
    <source>
        <dbReference type="ARBA" id="ARBA00023316"/>
    </source>
</evidence>
<dbReference type="EMBL" id="CABFNS010000929">
    <property type="protein sequence ID" value="VUC36450.1"/>
    <property type="molecule type" value="Genomic_DNA"/>
</dbReference>